<accession>A0ABN6C006</accession>
<evidence type="ECO:0000313" key="2">
    <source>
        <dbReference type="Proteomes" id="UP001064896"/>
    </source>
</evidence>
<organism evidence="1 2">
    <name type="scientific">Pseudomonas solani</name>
    <dbReference type="NCBI Taxonomy" id="2731552"/>
    <lineage>
        <taxon>Bacteria</taxon>
        <taxon>Pseudomonadati</taxon>
        <taxon>Pseudomonadota</taxon>
        <taxon>Gammaproteobacteria</taxon>
        <taxon>Pseudomonadales</taxon>
        <taxon>Pseudomonadaceae</taxon>
        <taxon>Pseudomonas</taxon>
    </lineage>
</organism>
<dbReference type="EMBL" id="AP023081">
    <property type="protein sequence ID" value="BCD88012.1"/>
    <property type="molecule type" value="Genomic_DNA"/>
</dbReference>
<evidence type="ECO:0000313" key="1">
    <source>
        <dbReference type="EMBL" id="BCD88012.1"/>
    </source>
</evidence>
<proteinExistence type="predicted"/>
<gene>
    <name evidence="1" type="ORF">PSm6_44190</name>
</gene>
<name>A0ABN6C006_9PSED</name>
<reference evidence="1" key="1">
    <citation type="submission" date="2020-05" db="EMBL/GenBank/DDBJ databases">
        <title>Complete genome sequence of Pseudomonas sp. Sm006.</title>
        <authorList>
            <person name="Takeuchi K."/>
            <person name="Someya N."/>
        </authorList>
    </citation>
    <scope>NUCLEOTIDE SEQUENCE</scope>
    <source>
        <strain evidence="1">Sm006</strain>
    </source>
</reference>
<sequence>MEYLPPQQPDAVSVPRELAQEALEMAIDDAEEHLCSPCFNPTRQRVLDEQVERWRALLSTRQAEDGE</sequence>
<dbReference type="Proteomes" id="UP001064896">
    <property type="component" value="Chromosome"/>
</dbReference>
<keyword evidence="2" id="KW-1185">Reference proteome</keyword>
<protein>
    <submittedName>
        <fullName evidence="1">Uncharacterized protein</fullName>
    </submittedName>
</protein>